<dbReference type="AlphaFoldDB" id="A0A978VFG9"/>
<comment type="caution">
    <text evidence="4">The sequence shown here is derived from an EMBL/GenBank/DDBJ whole genome shotgun (WGS) entry which is preliminary data.</text>
</comment>
<dbReference type="PROSITE" id="PS50076">
    <property type="entry name" value="DNAJ_2"/>
    <property type="match status" value="1"/>
</dbReference>
<dbReference type="PANTHER" id="PTHR11260:SF711">
    <property type="entry name" value="GLUTATHIONE S-TRANSFERASE U9"/>
    <property type="match status" value="1"/>
</dbReference>
<protein>
    <recommendedName>
        <fullName evidence="1">Glutathione S-transferase</fullName>
        <ecNumber evidence="1">2.5.1.18</ecNumber>
    </recommendedName>
</protein>
<evidence type="ECO:0000259" key="2">
    <source>
        <dbReference type="PROSITE" id="PS50076"/>
    </source>
</evidence>
<organism evidence="4 5">
    <name type="scientific">Ziziphus jujuba var. spinosa</name>
    <dbReference type="NCBI Taxonomy" id="714518"/>
    <lineage>
        <taxon>Eukaryota</taxon>
        <taxon>Viridiplantae</taxon>
        <taxon>Streptophyta</taxon>
        <taxon>Embryophyta</taxon>
        <taxon>Tracheophyta</taxon>
        <taxon>Spermatophyta</taxon>
        <taxon>Magnoliopsida</taxon>
        <taxon>eudicotyledons</taxon>
        <taxon>Gunneridae</taxon>
        <taxon>Pentapetalae</taxon>
        <taxon>rosids</taxon>
        <taxon>fabids</taxon>
        <taxon>Rosales</taxon>
        <taxon>Rhamnaceae</taxon>
        <taxon>Paliureae</taxon>
        <taxon>Ziziphus</taxon>
    </lineage>
</organism>
<keyword evidence="1" id="KW-0963">Cytoplasm</keyword>
<comment type="similarity">
    <text evidence="1">Belongs to the GST superfamily.</text>
</comment>
<evidence type="ECO:0000313" key="5">
    <source>
        <dbReference type="Proteomes" id="UP000813462"/>
    </source>
</evidence>
<proteinExistence type="inferred from homology"/>
<dbReference type="CDD" id="cd06257">
    <property type="entry name" value="DnaJ"/>
    <property type="match status" value="1"/>
</dbReference>
<evidence type="ECO:0000256" key="1">
    <source>
        <dbReference type="RuleBase" id="RU369102"/>
    </source>
</evidence>
<name>A0A978VFG9_ZIZJJ</name>
<dbReference type="InterPro" id="IPR004045">
    <property type="entry name" value="Glutathione_S-Trfase_N"/>
</dbReference>
<dbReference type="PROSITE" id="PS00636">
    <property type="entry name" value="DNAJ_1"/>
    <property type="match status" value="1"/>
</dbReference>
<feature type="domain" description="J" evidence="2">
    <location>
        <begin position="4"/>
        <end position="71"/>
    </location>
</feature>
<comment type="catalytic activity">
    <reaction evidence="1">
        <text>RX + glutathione = an S-substituted glutathione + a halide anion + H(+)</text>
        <dbReference type="Rhea" id="RHEA:16437"/>
        <dbReference type="ChEBI" id="CHEBI:15378"/>
        <dbReference type="ChEBI" id="CHEBI:16042"/>
        <dbReference type="ChEBI" id="CHEBI:17792"/>
        <dbReference type="ChEBI" id="CHEBI:57925"/>
        <dbReference type="ChEBI" id="CHEBI:90779"/>
        <dbReference type="EC" id="2.5.1.18"/>
    </reaction>
</comment>
<dbReference type="InterPro" id="IPR001623">
    <property type="entry name" value="DnaJ_domain"/>
</dbReference>
<dbReference type="SUPFAM" id="SSF52833">
    <property type="entry name" value="Thioredoxin-like"/>
    <property type="match status" value="1"/>
</dbReference>
<dbReference type="Gene3D" id="3.40.30.10">
    <property type="entry name" value="Glutaredoxin"/>
    <property type="match status" value="1"/>
</dbReference>
<evidence type="ECO:0000259" key="3">
    <source>
        <dbReference type="PROSITE" id="PS50404"/>
    </source>
</evidence>
<dbReference type="Gene3D" id="1.10.287.110">
    <property type="entry name" value="DnaJ domain"/>
    <property type="match status" value="1"/>
</dbReference>
<comment type="function">
    <text evidence="1">Is involved in the conjugation of reduced glutathione to a wide number of exogenous and endogenous hydrophobic electrophiles.</text>
</comment>
<dbReference type="SUPFAM" id="SSF46565">
    <property type="entry name" value="Chaperone J-domain"/>
    <property type="match status" value="1"/>
</dbReference>
<dbReference type="PANTHER" id="PTHR11260">
    <property type="entry name" value="GLUTATHIONE S-TRANSFERASE, GST, SUPERFAMILY, GST DOMAIN CONTAINING"/>
    <property type="match status" value="1"/>
</dbReference>
<comment type="subcellular location">
    <subcellularLocation>
        <location evidence="1">Cytoplasm</location>
        <location evidence="1">Cytosol</location>
    </subcellularLocation>
</comment>
<feature type="domain" description="GST N-terminal" evidence="3">
    <location>
        <begin position="104"/>
        <end position="181"/>
    </location>
</feature>
<dbReference type="InterPro" id="IPR036869">
    <property type="entry name" value="J_dom_sf"/>
</dbReference>
<evidence type="ECO:0000313" key="4">
    <source>
        <dbReference type="EMBL" id="KAH7529108.1"/>
    </source>
</evidence>
<dbReference type="InterPro" id="IPR045073">
    <property type="entry name" value="Omega/Tau-like"/>
</dbReference>
<dbReference type="PROSITE" id="PS50404">
    <property type="entry name" value="GST_NTER"/>
    <property type="match status" value="1"/>
</dbReference>
<dbReference type="GO" id="GO:0006749">
    <property type="term" value="P:glutathione metabolic process"/>
    <property type="evidence" value="ECO:0007669"/>
    <property type="project" value="TreeGrafter"/>
</dbReference>
<sequence>MALDYYSVLNVKRKASDDEVKRAYKRQALIWHPDKNPASKQSEAEKKFKQISEAYEVLGDPRKRLIYDVEAIKSVQFPPPRPSSSCAPTAASRCHQKHHNRQQHPDIVKLRVFGEEGKRIQLYGKLKGIPYEYVVEDLVNKSPLLFKYNPVHKKVPVHKGKPIAESLVILEYIDETWTHNGPEFLPQDPYKRAQVRFWADFIYKQSTNKKWDHWTLLFVVYWGFSSLRKKYLA</sequence>
<dbReference type="PRINTS" id="PR00625">
    <property type="entry name" value="JDOMAIN"/>
</dbReference>
<keyword evidence="1" id="KW-0808">Transferase</keyword>
<dbReference type="SMART" id="SM00271">
    <property type="entry name" value="DnaJ"/>
    <property type="match status" value="1"/>
</dbReference>
<dbReference type="EC" id="2.5.1.18" evidence="1"/>
<dbReference type="GO" id="GO:0005829">
    <property type="term" value="C:cytosol"/>
    <property type="evidence" value="ECO:0007669"/>
    <property type="project" value="UniProtKB-SubCell"/>
</dbReference>
<dbReference type="Pfam" id="PF00226">
    <property type="entry name" value="DnaJ"/>
    <property type="match status" value="1"/>
</dbReference>
<dbReference type="InterPro" id="IPR018253">
    <property type="entry name" value="DnaJ_domain_CS"/>
</dbReference>
<reference evidence="4" key="1">
    <citation type="journal article" date="2021" name="Front. Plant Sci.">
        <title>Chromosome-Scale Genome Assembly for Chinese Sour Jujube and Insights Into Its Genome Evolution and Domestication Signature.</title>
        <authorList>
            <person name="Shen L.-Y."/>
            <person name="Luo H."/>
            <person name="Wang X.-L."/>
            <person name="Wang X.-M."/>
            <person name="Qiu X.-J."/>
            <person name="Liu H."/>
            <person name="Zhou S.-S."/>
            <person name="Jia K.-H."/>
            <person name="Nie S."/>
            <person name="Bao Y.-T."/>
            <person name="Zhang R.-G."/>
            <person name="Yun Q.-Z."/>
            <person name="Chai Y.-H."/>
            <person name="Lu J.-Y."/>
            <person name="Li Y."/>
            <person name="Zhao S.-W."/>
            <person name="Mao J.-F."/>
            <person name="Jia S.-G."/>
            <person name="Mao Y.-M."/>
        </authorList>
    </citation>
    <scope>NUCLEOTIDE SEQUENCE</scope>
    <source>
        <strain evidence="4">AT0</strain>
        <tissue evidence="4">Leaf</tissue>
    </source>
</reference>
<dbReference type="Gene3D" id="1.20.1050.10">
    <property type="match status" value="1"/>
</dbReference>
<gene>
    <name evidence="4" type="ORF">FEM48_Zijuj05G0149400</name>
</gene>
<accession>A0A978VFG9</accession>
<dbReference type="Proteomes" id="UP000813462">
    <property type="component" value="Unassembled WGS sequence"/>
</dbReference>
<dbReference type="EMBL" id="JAEACU010000005">
    <property type="protein sequence ID" value="KAH7529108.1"/>
    <property type="molecule type" value="Genomic_DNA"/>
</dbReference>
<dbReference type="InterPro" id="IPR036249">
    <property type="entry name" value="Thioredoxin-like_sf"/>
</dbReference>
<dbReference type="GO" id="GO:0004364">
    <property type="term" value="F:glutathione transferase activity"/>
    <property type="evidence" value="ECO:0007669"/>
    <property type="project" value="UniProtKB-UniRule"/>
</dbReference>
<dbReference type="Pfam" id="PF02798">
    <property type="entry name" value="GST_N"/>
    <property type="match status" value="1"/>
</dbReference>